<dbReference type="EMBL" id="KN833033">
    <property type="protein sequence ID" value="KIM76623.1"/>
    <property type="molecule type" value="Genomic_DNA"/>
</dbReference>
<dbReference type="HOGENOM" id="CLU_1917852_0_0_1"/>
<sequence length="132" mass="14934">MDDGTPSKHIVPFNELQGFRKSVFVHQYEKVAGLKVGASVAYENAFEVSQLQKQSKKLQLPFRNAATHFRIRSLTNVARLGQISPDSRTLVSNCTLIVKMPHMNVHEQTMRELCLLYDIAGPFHTHDISRGN</sequence>
<dbReference type="AlphaFoldDB" id="A0A0C3ART3"/>
<keyword evidence="2" id="KW-1185">Reference proteome</keyword>
<evidence type="ECO:0000313" key="2">
    <source>
        <dbReference type="Proteomes" id="UP000054166"/>
    </source>
</evidence>
<reference evidence="2" key="2">
    <citation type="submission" date="2015-01" db="EMBL/GenBank/DDBJ databases">
        <title>Evolutionary Origins and Diversification of the Mycorrhizal Mutualists.</title>
        <authorList>
            <consortium name="DOE Joint Genome Institute"/>
            <consortium name="Mycorrhizal Genomics Consortium"/>
            <person name="Kohler A."/>
            <person name="Kuo A."/>
            <person name="Nagy L.G."/>
            <person name="Floudas D."/>
            <person name="Copeland A."/>
            <person name="Barry K.W."/>
            <person name="Cichocki N."/>
            <person name="Veneault-Fourrey C."/>
            <person name="LaButti K."/>
            <person name="Lindquist E.A."/>
            <person name="Lipzen A."/>
            <person name="Lundell T."/>
            <person name="Morin E."/>
            <person name="Murat C."/>
            <person name="Riley R."/>
            <person name="Ohm R."/>
            <person name="Sun H."/>
            <person name="Tunlid A."/>
            <person name="Henrissat B."/>
            <person name="Grigoriev I.V."/>
            <person name="Hibbett D.S."/>
            <person name="Martin F."/>
        </authorList>
    </citation>
    <scope>NUCLEOTIDE SEQUENCE [LARGE SCALE GENOMIC DNA]</scope>
    <source>
        <strain evidence="2">F 1598</strain>
    </source>
</reference>
<name>A0A0C3ART3_PILCF</name>
<proteinExistence type="predicted"/>
<dbReference type="InParanoid" id="A0A0C3ART3"/>
<protein>
    <submittedName>
        <fullName evidence="1">Uncharacterized protein</fullName>
    </submittedName>
</protein>
<evidence type="ECO:0000313" key="1">
    <source>
        <dbReference type="EMBL" id="KIM76623.1"/>
    </source>
</evidence>
<gene>
    <name evidence="1" type="ORF">PILCRDRAFT_642862</name>
</gene>
<reference evidence="1 2" key="1">
    <citation type="submission" date="2014-04" db="EMBL/GenBank/DDBJ databases">
        <authorList>
            <consortium name="DOE Joint Genome Institute"/>
            <person name="Kuo A."/>
            <person name="Tarkka M."/>
            <person name="Buscot F."/>
            <person name="Kohler A."/>
            <person name="Nagy L.G."/>
            <person name="Floudas D."/>
            <person name="Copeland A."/>
            <person name="Barry K.W."/>
            <person name="Cichocki N."/>
            <person name="Veneault-Fourrey C."/>
            <person name="LaButti K."/>
            <person name="Lindquist E.A."/>
            <person name="Lipzen A."/>
            <person name="Lundell T."/>
            <person name="Morin E."/>
            <person name="Murat C."/>
            <person name="Sun H."/>
            <person name="Tunlid A."/>
            <person name="Henrissat B."/>
            <person name="Grigoriev I.V."/>
            <person name="Hibbett D.S."/>
            <person name="Martin F."/>
            <person name="Nordberg H.P."/>
            <person name="Cantor M.N."/>
            <person name="Hua S.X."/>
        </authorList>
    </citation>
    <scope>NUCLEOTIDE SEQUENCE [LARGE SCALE GENOMIC DNA]</scope>
    <source>
        <strain evidence="1 2">F 1598</strain>
    </source>
</reference>
<dbReference type="Proteomes" id="UP000054166">
    <property type="component" value="Unassembled WGS sequence"/>
</dbReference>
<accession>A0A0C3ART3</accession>
<organism evidence="1 2">
    <name type="scientific">Piloderma croceum (strain F 1598)</name>
    <dbReference type="NCBI Taxonomy" id="765440"/>
    <lineage>
        <taxon>Eukaryota</taxon>
        <taxon>Fungi</taxon>
        <taxon>Dikarya</taxon>
        <taxon>Basidiomycota</taxon>
        <taxon>Agaricomycotina</taxon>
        <taxon>Agaricomycetes</taxon>
        <taxon>Agaricomycetidae</taxon>
        <taxon>Atheliales</taxon>
        <taxon>Atheliaceae</taxon>
        <taxon>Piloderma</taxon>
    </lineage>
</organism>